<reference evidence="2" key="1">
    <citation type="submission" date="2020-05" db="EMBL/GenBank/DDBJ databases">
        <title>Mycena genomes resolve the evolution of fungal bioluminescence.</title>
        <authorList>
            <person name="Tsai I.J."/>
        </authorList>
    </citation>
    <scope>NUCLEOTIDE SEQUENCE</scope>
    <source>
        <strain evidence="2">171206Taipei</strain>
    </source>
</reference>
<name>A0A8H6WG35_9AGAR</name>
<feature type="compositionally biased region" description="Basic and acidic residues" evidence="1">
    <location>
        <begin position="9"/>
        <end position="19"/>
    </location>
</feature>
<gene>
    <name evidence="2" type="ORF">MIND_00160000</name>
</gene>
<keyword evidence="3" id="KW-1185">Reference proteome</keyword>
<feature type="region of interest" description="Disordered" evidence="1">
    <location>
        <begin position="1"/>
        <end position="51"/>
    </location>
</feature>
<feature type="compositionally biased region" description="Low complexity" evidence="1">
    <location>
        <begin position="152"/>
        <end position="161"/>
    </location>
</feature>
<feature type="compositionally biased region" description="Basic and acidic residues" evidence="1">
    <location>
        <begin position="112"/>
        <end position="131"/>
    </location>
</feature>
<dbReference type="AlphaFoldDB" id="A0A8H6WG35"/>
<comment type="caution">
    <text evidence="2">The sequence shown here is derived from an EMBL/GenBank/DDBJ whole genome shotgun (WGS) entry which is preliminary data.</text>
</comment>
<organism evidence="2 3">
    <name type="scientific">Mycena indigotica</name>
    <dbReference type="NCBI Taxonomy" id="2126181"/>
    <lineage>
        <taxon>Eukaryota</taxon>
        <taxon>Fungi</taxon>
        <taxon>Dikarya</taxon>
        <taxon>Basidiomycota</taxon>
        <taxon>Agaricomycotina</taxon>
        <taxon>Agaricomycetes</taxon>
        <taxon>Agaricomycetidae</taxon>
        <taxon>Agaricales</taxon>
        <taxon>Marasmiineae</taxon>
        <taxon>Mycenaceae</taxon>
        <taxon>Mycena</taxon>
    </lineage>
</organism>
<dbReference type="RefSeq" id="XP_037226435.1">
    <property type="nucleotide sequence ID" value="XM_037358525.1"/>
</dbReference>
<evidence type="ECO:0000313" key="3">
    <source>
        <dbReference type="Proteomes" id="UP000636479"/>
    </source>
</evidence>
<protein>
    <submittedName>
        <fullName evidence="2">Uncharacterized protein</fullName>
    </submittedName>
</protein>
<proteinExistence type="predicted"/>
<dbReference type="GeneID" id="59341041"/>
<feature type="compositionally biased region" description="Polar residues" evidence="1">
    <location>
        <begin position="40"/>
        <end position="50"/>
    </location>
</feature>
<sequence length="177" mass="19323">MAVARRCREKSAVNDDRRKQINFGPDPSYPSPSSRRLITKRSQLQTQTTAPKHLSRLFSPLLADRWPPLTLPQKAALIHLFTNMSSDSASTKPIEEIQGQPKAESPSTSHEGQTESKAPVEHDQPKLKTEDYDSDEFEIGQPPKPPGHLPRGKPTPSISGKPPGGGNGKPRPAPGGR</sequence>
<feature type="region of interest" description="Disordered" evidence="1">
    <location>
        <begin position="86"/>
        <end position="177"/>
    </location>
</feature>
<dbReference type="Proteomes" id="UP000636479">
    <property type="component" value="Unassembled WGS sequence"/>
</dbReference>
<accession>A0A8H6WG35</accession>
<evidence type="ECO:0000313" key="2">
    <source>
        <dbReference type="EMBL" id="KAF7316412.1"/>
    </source>
</evidence>
<evidence type="ECO:0000256" key="1">
    <source>
        <dbReference type="SAM" id="MobiDB-lite"/>
    </source>
</evidence>
<dbReference type="EMBL" id="JACAZF010000001">
    <property type="protein sequence ID" value="KAF7316412.1"/>
    <property type="molecule type" value="Genomic_DNA"/>
</dbReference>